<accession>A0A2G9SLB0</accession>
<dbReference type="GO" id="GO:0006465">
    <property type="term" value="P:signal peptide processing"/>
    <property type="evidence" value="ECO:0007669"/>
    <property type="project" value="InterPro"/>
</dbReference>
<dbReference type="SUPFAM" id="SSF51306">
    <property type="entry name" value="LexA/Signal peptidase"/>
    <property type="match status" value="1"/>
</dbReference>
<feature type="non-terminal residue" evidence="7">
    <location>
        <position position="1"/>
    </location>
</feature>
<dbReference type="PANTHER" id="PTHR12383">
    <property type="entry name" value="PROTEASE FAMILY S26 MITOCHONDRIAL INNER MEMBRANE PROTEASE-RELATED"/>
    <property type="match status" value="1"/>
</dbReference>
<dbReference type="CDD" id="cd06530">
    <property type="entry name" value="S26_SPase_I"/>
    <property type="match status" value="1"/>
</dbReference>
<protein>
    <recommendedName>
        <fullName evidence="6">Peptidase S26 domain-containing protein</fullName>
    </recommendedName>
</protein>
<organism evidence="7 8">
    <name type="scientific">Aquarana catesbeiana</name>
    <name type="common">American bullfrog</name>
    <name type="synonym">Rana catesbeiana</name>
    <dbReference type="NCBI Taxonomy" id="8400"/>
    <lineage>
        <taxon>Eukaryota</taxon>
        <taxon>Metazoa</taxon>
        <taxon>Chordata</taxon>
        <taxon>Craniata</taxon>
        <taxon>Vertebrata</taxon>
        <taxon>Euteleostomi</taxon>
        <taxon>Amphibia</taxon>
        <taxon>Batrachia</taxon>
        <taxon>Anura</taxon>
        <taxon>Neobatrachia</taxon>
        <taxon>Ranoidea</taxon>
        <taxon>Ranidae</taxon>
        <taxon>Aquarana</taxon>
    </lineage>
</organism>
<comment type="subcellular location">
    <subcellularLocation>
        <location evidence="1">Mitochondrion inner membrane</location>
    </subcellularLocation>
</comment>
<dbReference type="EMBL" id="KV924754">
    <property type="protein sequence ID" value="PIO40201.1"/>
    <property type="molecule type" value="Genomic_DNA"/>
</dbReference>
<dbReference type="GO" id="GO:0004252">
    <property type="term" value="F:serine-type endopeptidase activity"/>
    <property type="evidence" value="ECO:0007669"/>
    <property type="project" value="InterPro"/>
</dbReference>
<keyword evidence="4" id="KW-0496">Mitochondrion</keyword>
<dbReference type="Gene3D" id="2.10.109.10">
    <property type="entry name" value="Umud Fragment, subunit A"/>
    <property type="match status" value="1"/>
</dbReference>
<keyword evidence="3" id="KW-0378">Hydrolase</keyword>
<evidence type="ECO:0000313" key="7">
    <source>
        <dbReference type="EMBL" id="PIO40201.1"/>
    </source>
</evidence>
<dbReference type="Proteomes" id="UP000228934">
    <property type="component" value="Unassembled WGS sequence"/>
</dbReference>
<evidence type="ECO:0000259" key="6">
    <source>
        <dbReference type="Pfam" id="PF10502"/>
    </source>
</evidence>
<evidence type="ECO:0000256" key="2">
    <source>
        <dbReference type="ARBA" id="ARBA00022792"/>
    </source>
</evidence>
<name>A0A2G9SLB0_AQUCT</name>
<keyword evidence="8" id="KW-1185">Reference proteome</keyword>
<dbReference type="InterPro" id="IPR019533">
    <property type="entry name" value="Peptidase_S26"/>
</dbReference>
<dbReference type="Pfam" id="PF10502">
    <property type="entry name" value="Peptidase_S26"/>
    <property type="match status" value="1"/>
</dbReference>
<feature type="domain" description="Peptidase S26" evidence="6">
    <location>
        <begin position="16"/>
        <end position="55"/>
    </location>
</feature>
<gene>
    <name evidence="7" type="ORF">AB205_0054960</name>
</gene>
<evidence type="ECO:0000313" key="8">
    <source>
        <dbReference type="Proteomes" id="UP000228934"/>
    </source>
</evidence>
<dbReference type="GO" id="GO:0042720">
    <property type="term" value="C:mitochondrial inner membrane peptidase complex"/>
    <property type="evidence" value="ECO:0007669"/>
    <property type="project" value="TreeGrafter"/>
</dbReference>
<evidence type="ECO:0000256" key="3">
    <source>
        <dbReference type="ARBA" id="ARBA00022801"/>
    </source>
</evidence>
<sequence>WQFGNLYIFFPLLNPQVPKGHVWLEGDNLKNSTDSRSYGSVPYALIRGRICFRIWPFHSFGLLQESPNGRLLKDD</sequence>
<dbReference type="PANTHER" id="PTHR12383:SF16">
    <property type="entry name" value="MITOCHONDRIAL INNER MEMBRANE PROTEASE SUBUNIT 1"/>
    <property type="match status" value="1"/>
</dbReference>
<dbReference type="GO" id="GO:0006627">
    <property type="term" value="P:protein processing involved in protein targeting to mitochondrion"/>
    <property type="evidence" value="ECO:0007669"/>
    <property type="project" value="TreeGrafter"/>
</dbReference>
<keyword evidence="2" id="KW-0999">Mitochondrion inner membrane</keyword>
<proteinExistence type="predicted"/>
<dbReference type="InterPro" id="IPR052064">
    <property type="entry name" value="Mito_IMP1_subunit"/>
</dbReference>
<reference evidence="8" key="1">
    <citation type="journal article" date="2017" name="Nat. Commun.">
        <title>The North American bullfrog draft genome provides insight into hormonal regulation of long noncoding RNA.</title>
        <authorList>
            <person name="Hammond S.A."/>
            <person name="Warren R.L."/>
            <person name="Vandervalk B.P."/>
            <person name="Kucuk E."/>
            <person name="Khan H."/>
            <person name="Gibb E.A."/>
            <person name="Pandoh P."/>
            <person name="Kirk H."/>
            <person name="Zhao Y."/>
            <person name="Jones M."/>
            <person name="Mungall A.J."/>
            <person name="Coope R."/>
            <person name="Pleasance S."/>
            <person name="Moore R.A."/>
            <person name="Holt R.A."/>
            <person name="Round J.M."/>
            <person name="Ohora S."/>
            <person name="Walle B.V."/>
            <person name="Veldhoen N."/>
            <person name="Helbing C.C."/>
            <person name="Birol I."/>
        </authorList>
    </citation>
    <scope>NUCLEOTIDE SEQUENCE [LARGE SCALE GENOMIC DNA]</scope>
</reference>
<evidence type="ECO:0000256" key="1">
    <source>
        <dbReference type="ARBA" id="ARBA00004273"/>
    </source>
</evidence>
<dbReference type="AlphaFoldDB" id="A0A2G9SLB0"/>
<evidence type="ECO:0000256" key="4">
    <source>
        <dbReference type="ARBA" id="ARBA00023128"/>
    </source>
</evidence>
<evidence type="ECO:0000256" key="5">
    <source>
        <dbReference type="ARBA" id="ARBA00023136"/>
    </source>
</evidence>
<dbReference type="InterPro" id="IPR036286">
    <property type="entry name" value="LexA/Signal_pep-like_sf"/>
</dbReference>
<keyword evidence="5" id="KW-0472">Membrane</keyword>
<dbReference type="OrthoDB" id="308440at2759"/>